<dbReference type="GO" id="GO:0005673">
    <property type="term" value="C:transcription factor TFIIE complex"/>
    <property type="evidence" value="ECO:0007669"/>
    <property type="project" value="InterPro"/>
</dbReference>
<dbReference type="InterPro" id="IPR016656">
    <property type="entry name" value="TFIIE-bsu"/>
</dbReference>
<dbReference type="PANTHER" id="PTHR12716">
    <property type="entry name" value="TRANSCRIPTION INITIATION FACTOR IIE, BETA SUBUNIT"/>
    <property type="match status" value="1"/>
</dbReference>
<organism evidence="2 3">
    <name type="scientific">Stephania yunnanensis</name>
    <dbReference type="NCBI Taxonomy" id="152371"/>
    <lineage>
        <taxon>Eukaryota</taxon>
        <taxon>Viridiplantae</taxon>
        <taxon>Streptophyta</taxon>
        <taxon>Embryophyta</taxon>
        <taxon>Tracheophyta</taxon>
        <taxon>Spermatophyta</taxon>
        <taxon>Magnoliopsida</taxon>
        <taxon>Ranunculales</taxon>
        <taxon>Menispermaceae</taxon>
        <taxon>Menispermoideae</taxon>
        <taxon>Cissampelideae</taxon>
        <taxon>Stephania</taxon>
    </lineage>
</organism>
<keyword evidence="3" id="KW-1185">Reference proteome</keyword>
<evidence type="ECO:0000256" key="1">
    <source>
        <dbReference type="SAM" id="MobiDB-lite"/>
    </source>
</evidence>
<name>A0AAP0KZ65_9MAGN</name>
<accession>A0AAP0KZ65</accession>
<dbReference type="AlphaFoldDB" id="A0AAP0KZ65"/>
<feature type="region of interest" description="Disordered" evidence="1">
    <location>
        <begin position="1"/>
        <end position="43"/>
    </location>
</feature>
<evidence type="ECO:0000313" key="3">
    <source>
        <dbReference type="Proteomes" id="UP001420932"/>
    </source>
</evidence>
<comment type="caution">
    <text evidence="2">The sequence shown here is derived from an EMBL/GenBank/DDBJ whole genome shotgun (WGS) entry which is preliminary data.</text>
</comment>
<dbReference type="GO" id="GO:0001097">
    <property type="term" value="F:TFIIH-class transcription factor complex binding"/>
    <property type="evidence" value="ECO:0007669"/>
    <property type="project" value="TreeGrafter"/>
</dbReference>
<evidence type="ECO:0000313" key="2">
    <source>
        <dbReference type="EMBL" id="KAK9160549.1"/>
    </source>
</evidence>
<reference evidence="2 3" key="1">
    <citation type="submission" date="2024-01" db="EMBL/GenBank/DDBJ databases">
        <title>Genome assemblies of Stephania.</title>
        <authorList>
            <person name="Yang L."/>
        </authorList>
    </citation>
    <scope>NUCLEOTIDE SEQUENCE [LARGE SCALE GENOMIC DNA]</scope>
    <source>
        <strain evidence="2">YNDBR</strain>
        <tissue evidence="2">Leaf</tissue>
    </source>
</reference>
<dbReference type="EMBL" id="JBBNAF010000003">
    <property type="protein sequence ID" value="KAK9160549.1"/>
    <property type="molecule type" value="Genomic_DNA"/>
</dbReference>
<protein>
    <submittedName>
        <fullName evidence="2">Uncharacterized protein</fullName>
    </submittedName>
</protein>
<feature type="region of interest" description="Disordered" evidence="1">
    <location>
        <begin position="82"/>
        <end position="115"/>
    </location>
</feature>
<dbReference type="Proteomes" id="UP001420932">
    <property type="component" value="Unassembled WGS sequence"/>
</dbReference>
<sequence>MGKAYFKPSGHKDEDQGARHGTLLNAQLDETSKGKDDEAGRKLHDIVYPNDPRFVIKMDDDLKQLFRGIKLPRDMIDIENDLQKNGMKPATNTAKRRAMAQVHDITPKTKPKKKQ</sequence>
<proteinExistence type="predicted"/>
<gene>
    <name evidence="2" type="ORF">Syun_006890</name>
</gene>
<dbReference type="GO" id="GO:0006367">
    <property type="term" value="P:transcription initiation at RNA polymerase II promoter"/>
    <property type="evidence" value="ECO:0007669"/>
    <property type="project" value="InterPro"/>
</dbReference>
<feature type="compositionally biased region" description="Basic and acidic residues" evidence="1">
    <location>
        <begin position="30"/>
        <end position="43"/>
    </location>
</feature>
<dbReference type="PANTHER" id="PTHR12716:SF8">
    <property type="entry name" value="TRANSCRIPTION INITIATION FACTOR IIE SUBUNIT BETA"/>
    <property type="match status" value="1"/>
</dbReference>